<dbReference type="Proteomes" id="UP001153076">
    <property type="component" value="Unassembled WGS sequence"/>
</dbReference>
<gene>
    <name evidence="2" type="ORF">Cgig2_030525</name>
</gene>
<accession>A0A9Q1JZP6</accession>
<evidence type="ECO:0000256" key="1">
    <source>
        <dbReference type="SAM" id="MobiDB-lite"/>
    </source>
</evidence>
<keyword evidence="3" id="KW-1185">Reference proteome</keyword>
<name>A0A9Q1JZP6_9CARY</name>
<proteinExistence type="predicted"/>
<comment type="caution">
    <text evidence="2">The sequence shown here is derived from an EMBL/GenBank/DDBJ whole genome shotgun (WGS) entry which is preliminary data.</text>
</comment>
<protein>
    <submittedName>
        <fullName evidence="2">Uncharacterized protein</fullName>
    </submittedName>
</protein>
<sequence>MEKLQQTEEHGGQGKIKDEESNSTDEEQQKLSLMRAAVECHDTASKLEILHVEKAATIFLEVPEKERTFVPKATFQMERYKMKLPQNKMCSLEVLTRRDVHFTSLWRQTLFEIPTQMKFKQKVVGIGIFKDGDTLTVTSVEYLAGLSILQVDSSVNFGTVRQKKKIHLLGEGIDRRIVGLGYTLNGMNVCRICIQKDWGALHCARTKNFQAVWKIVYPFSDDKTKTKIVFVDDRKLNINITRGHRGKPTPGYIWRQTSTGTNAGSY</sequence>
<organism evidence="2 3">
    <name type="scientific">Carnegiea gigantea</name>
    <dbReference type="NCBI Taxonomy" id="171969"/>
    <lineage>
        <taxon>Eukaryota</taxon>
        <taxon>Viridiplantae</taxon>
        <taxon>Streptophyta</taxon>
        <taxon>Embryophyta</taxon>
        <taxon>Tracheophyta</taxon>
        <taxon>Spermatophyta</taxon>
        <taxon>Magnoliopsida</taxon>
        <taxon>eudicotyledons</taxon>
        <taxon>Gunneridae</taxon>
        <taxon>Pentapetalae</taxon>
        <taxon>Caryophyllales</taxon>
        <taxon>Cactineae</taxon>
        <taxon>Cactaceae</taxon>
        <taxon>Cactoideae</taxon>
        <taxon>Echinocereeae</taxon>
        <taxon>Carnegiea</taxon>
    </lineage>
</organism>
<dbReference type="EMBL" id="JAKOGI010000500">
    <property type="protein sequence ID" value="KAJ8434090.1"/>
    <property type="molecule type" value="Genomic_DNA"/>
</dbReference>
<feature type="compositionally biased region" description="Basic and acidic residues" evidence="1">
    <location>
        <begin position="1"/>
        <end position="20"/>
    </location>
</feature>
<feature type="region of interest" description="Disordered" evidence="1">
    <location>
        <begin position="1"/>
        <end position="30"/>
    </location>
</feature>
<evidence type="ECO:0000313" key="3">
    <source>
        <dbReference type="Proteomes" id="UP001153076"/>
    </source>
</evidence>
<reference evidence="2" key="1">
    <citation type="submission" date="2022-04" db="EMBL/GenBank/DDBJ databases">
        <title>Carnegiea gigantea Genome sequencing and assembly v2.</title>
        <authorList>
            <person name="Copetti D."/>
            <person name="Sanderson M.J."/>
            <person name="Burquez A."/>
            <person name="Wojciechowski M.F."/>
        </authorList>
    </citation>
    <scope>NUCLEOTIDE SEQUENCE</scope>
    <source>
        <strain evidence="2">SGP5-SGP5p</strain>
        <tissue evidence="2">Aerial part</tissue>
    </source>
</reference>
<dbReference type="AlphaFoldDB" id="A0A9Q1JZP6"/>
<evidence type="ECO:0000313" key="2">
    <source>
        <dbReference type="EMBL" id="KAJ8434090.1"/>
    </source>
</evidence>